<evidence type="ECO:0008006" key="3">
    <source>
        <dbReference type="Google" id="ProtNLM"/>
    </source>
</evidence>
<keyword evidence="2" id="KW-1185">Reference proteome</keyword>
<reference evidence="1 2" key="1">
    <citation type="journal article" date="2017" name="Genome Biol.">
        <title>New reference genome sequences of hot pepper reveal the massive evolution of plant disease-resistance genes by retroduplication.</title>
        <authorList>
            <person name="Kim S."/>
            <person name="Park J."/>
            <person name="Yeom S.I."/>
            <person name="Kim Y.M."/>
            <person name="Seo E."/>
            <person name="Kim K.T."/>
            <person name="Kim M.S."/>
            <person name="Lee J.M."/>
            <person name="Cheong K."/>
            <person name="Shin H.S."/>
            <person name="Kim S.B."/>
            <person name="Han K."/>
            <person name="Lee J."/>
            <person name="Park M."/>
            <person name="Lee H.A."/>
            <person name="Lee H.Y."/>
            <person name="Lee Y."/>
            <person name="Oh S."/>
            <person name="Lee J.H."/>
            <person name="Choi E."/>
            <person name="Choi E."/>
            <person name="Lee S.E."/>
            <person name="Jeon J."/>
            <person name="Kim H."/>
            <person name="Choi G."/>
            <person name="Song H."/>
            <person name="Lee J."/>
            <person name="Lee S.C."/>
            <person name="Kwon J.K."/>
            <person name="Lee H.Y."/>
            <person name="Koo N."/>
            <person name="Hong Y."/>
            <person name="Kim R.W."/>
            <person name="Kang W.H."/>
            <person name="Huh J.H."/>
            <person name="Kang B.C."/>
            <person name="Yang T.J."/>
            <person name="Lee Y.H."/>
            <person name="Bennetzen J.L."/>
            <person name="Choi D."/>
        </authorList>
    </citation>
    <scope>NUCLEOTIDE SEQUENCE [LARGE SCALE GENOMIC DNA]</scope>
    <source>
        <strain evidence="2">cv. PBC81</strain>
    </source>
</reference>
<dbReference type="OrthoDB" id="1272409at2759"/>
<gene>
    <name evidence="1" type="ORF">CQW23_26333</name>
</gene>
<dbReference type="Proteomes" id="UP000224567">
    <property type="component" value="Unassembled WGS sequence"/>
</dbReference>
<accession>A0A2G2VNL2</accession>
<comment type="caution">
    <text evidence="1">The sequence shown here is derived from an EMBL/GenBank/DDBJ whole genome shotgun (WGS) entry which is preliminary data.</text>
</comment>
<reference evidence="2" key="2">
    <citation type="journal article" date="2017" name="J. Anim. Genet.">
        <title>Multiple reference genome sequences of hot pepper reveal the massive evolution of plant disease resistance genes by retroduplication.</title>
        <authorList>
            <person name="Kim S."/>
            <person name="Park J."/>
            <person name="Yeom S.-I."/>
            <person name="Kim Y.-M."/>
            <person name="Seo E."/>
            <person name="Kim K.-T."/>
            <person name="Kim M.-S."/>
            <person name="Lee J.M."/>
            <person name="Cheong K."/>
            <person name="Shin H.-S."/>
            <person name="Kim S.-B."/>
            <person name="Han K."/>
            <person name="Lee J."/>
            <person name="Park M."/>
            <person name="Lee H.-A."/>
            <person name="Lee H.-Y."/>
            <person name="Lee Y."/>
            <person name="Oh S."/>
            <person name="Lee J.H."/>
            <person name="Choi E."/>
            <person name="Choi E."/>
            <person name="Lee S.E."/>
            <person name="Jeon J."/>
            <person name="Kim H."/>
            <person name="Choi G."/>
            <person name="Song H."/>
            <person name="Lee J."/>
            <person name="Lee S.-C."/>
            <person name="Kwon J.-K."/>
            <person name="Lee H.-Y."/>
            <person name="Koo N."/>
            <person name="Hong Y."/>
            <person name="Kim R.W."/>
            <person name="Kang W.-H."/>
            <person name="Huh J.H."/>
            <person name="Kang B.-C."/>
            <person name="Yang T.-J."/>
            <person name="Lee Y.-H."/>
            <person name="Bennetzen J.L."/>
            <person name="Choi D."/>
        </authorList>
    </citation>
    <scope>NUCLEOTIDE SEQUENCE [LARGE SCALE GENOMIC DNA]</scope>
    <source>
        <strain evidence="2">cv. PBC81</strain>
    </source>
</reference>
<dbReference type="InterPro" id="IPR012340">
    <property type="entry name" value="NA-bd_OB-fold"/>
</dbReference>
<evidence type="ECO:0000313" key="2">
    <source>
        <dbReference type="Proteomes" id="UP000224567"/>
    </source>
</evidence>
<evidence type="ECO:0000313" key="1">
    <source>
        <dbReference type="EMBL" id="PHT34533.1"/>
    </source>
</evidence>
<name>A0A2G2VNL2_CAPBA</name>
<proteinExistence type="predicted"/>
<dbReference type="STRING" id="33114.A0A2G2VNL2"/>
<dbReference type="Gene3D" id="2.40.50.140">
    <property type="entry name" value="Nucleic acid-binding proteins"/>
    <property type="match status" value="1"/>
</dbReference>
<organism evidence="1 2">
    <name type="scientific">Capsicum baccatum</name>
    <name type="common">Peruvian pepper</name>
    <dbReference type="NCBI Taxonomy" id="33114"/>
    <lineage>
        <taxon>Eukaryota</taxon>
        <taxon>Viridiplantae</taxon>
        <taxon>Streptophyta</taxon>
        <taxon>Embryophyta</taxon>
        <taxon>Tracheophyta</taxon>
        <taxon>Spermatophyta</taxon>
        <taxon>Magnoliopsida</taxon>
        <taxon>eudicotyledons</taxon>
        <taxon>Gunneridae</taxon>
        <taxon>Pentapetalae</taxon>
        <taxon>asterids</taxon>
        <taxon>lamiids</taxon>
        <taxon>Solanales</taxon>
        <taxon>Solanaceae</taxon>
        <taxon>Solanoideae</taxon>
        <taxon>Capsiceae</taxon>
        <taxon>Capsicum</taxon>
    </lineage>
</organism>
<dbReference type="AlphaFoldDB" id="A0A2G2VNL2"/>
<sequence length="312" mass="35663">MFCTDITHFEDVLAPFNTYLVSIAQVKEPTSEYKSALNDYIWTIDRSTIVELIEKVTPPEDPSQPTRLTLATFDTFEYQPKEYEFDVLAIVINDNYPTKTASGKRVQEFIIMDEQFNSTIEINPPYPQAAALKTWVKTIESELVAYKMKSTTALGSILLVPFEDEIIPVANIQRQLPGQVFYVEAEVSLATKEQRFCVLLCQRCMTLFPRYNVRRKIYFTTCHRSTLLTPKCHFEVIVKDNSGIATATISDEVAVKILFLSAEEIYEITFVKTYDKPLRSNHAYSVVKQYFVDMDDTVPEKVSPASLLVPLV</sequence>
<dbReference type="EMBL" id="MLFT02000011">
    <property type="protein sequence ID" value="PHT34533.1"/>
    <property type="molecule type" value="Genomic_DNA"/>
</dbReference>
<protein>
    <recommendedName>
        <fullName evidence="3">Replication factor A C-terminal domain-containing protein</fullName>
    </recommendedName>
</protein>